<dbReference type="AlphaFoldDB" id="A0AAD7SM57"/>
<keyword evidence="2" id="KW-1185">Reference proteome</keyword>
<accession>A0AAD7SM57</accession>
<dbReference type="EMBL" id="JAINUG010000055">
    <property type="protein sequence ID" value="KAJ8404016.1"/>
    <property type="molecule type" value="Genomic_DNA"/>
</dbReference>
<evidence type="ECO:0000313" key="1">
    <source>
        <dbReference type="EMBL" id="KAJ8404016.1"/>
    </source>
</evidence>
<dbReference type="Proteomes" id="UP001221898">
    <property type="component" value="Unassembled WGS sequence"/>
</dbReference>
<gene>
    <name evidence="1" type="ORF">AAFF_G00343660</name>
</gene>
<reference evidence="1" key="1">
    <citation type="journal article" date="2023" name="Science">
        <title>Genome structures resolve the early diversification of teleost fishes.</title>
        <authorList>
            <person name="Parey E."/>
            <person name="Louis A."/>
            <person name="Montfort J."/>
            <person name="Bouchez O."/>
            <person name="Roques C."/>
            <person name="Iampietro C."/>
            <person name="Lluch J."/>
            <person name="Castinel A."/>
            <person name="Donnadieu C."/>
            <person name="Desvignes T."/>
            <person name="Floi Bucao C."/>
            <person name="Jouanno E."/>
            <person name="Wen M."/>
            <person name="Mejri S."/>
            <person name="Dirks R."/>
            <person name="Jansen H."/>
            <person name="Henkel C."/>
            <person name="Chen W.J."/>
            <person name="Zahm M."/>
            <person name="Cabau C."/>
            <person name="Klopp C."/>
            <person name="Thompson A.W."/>
            <person name="Robinson-Rechavi M."/>
            <person name="Braasch I."/>
            <person name="Lecointre G."/>
            <person name="Bobe J."/>
            <person name="Postlethwait J.H."/>
            <person name="Berthelot C."/>
            <person name="Roest Crollius H."/>
            <person name="Guiguen Y."/>
        </authorList>
    </citation>
    <scope>NUCLEOTIDE SEQUENCE</scope>
    <source>
        <strain evidence="1">NC1722</strain>
    </source>
</reference>
<organism evidence="1 2">
    <name type="scientific">Aldrovandia affinis</name>
    <dbReference type="NCBI Taxonomy" id="143900"/>
    <lineage>
        <taxon>Eukaryota</taxon>
        <taxon>Metazoa</taxon>
        <taxon>Chordata</taxon>
        <taxon>Craniata</taxon>
        <taxon>Vertebrata</taxon>
        <taxon>Euteleostomi</taxon>
        <taxon>Actinopterygii</taxon>
        <taxon>Neopterygii</taxon>
        <taxon>Teleostei</taxon>
        <taxon>Notacanthiformes</taxon>
        <taxon>Halosauridae</taxon>
        <taxon>Aldrovandia</taxon>
    </lineage>
</organism>
<proteinExistence type="predicted"/>
<evidence type="ECO:0000313" key="2">
    <source>
        <dbReference type="Proteomes" id="UP001221898"/>
    </source>
</evidence>
<sequence length="146" mass="16699">MEKTTGPWSNDEVQALIAIWSEDEIQRELEGMKINEKAHGEPLDEMMKGMSLGLLIAHEGLLQDPFPHAVFDMTVVVEETFVVHQLGDVAKGFAVLMGVIYCLNHDYPTQLKYFFELLRKVIMKIGEDHCSARIHNLRNKLLRYTA</sequence>
<name>A0AAD7SM57_9TELE</name>
<protein>
    <submittedName>
        <fullName evidence="1">Uncharacterized protein</fullName>
    </submittedName>
</protein>
<comment type="caution">
    <text evidence="1">The sequence shown here is derived from an EMBL/GenBank/DDBJ whole genome shotgun (WGS) entry which is preliminary data.</text>
</comment>